<dbReference type="PROSITE" id="PS50110">
    <property type="entry name" value="RESPONSE_REGULATORY"/>
    <property type="match status" value="1"/>
</dbReference>
<gene>
    <name evidence="4" type="ORF">Vau01_092510</name>
</gene>
<feature type="domain" description="Response regulatory" evidence="3">
    <location>
        <begin position="37"/>
        <end position="145"/>
    </location>
</feature>
<evidence type="ECO:0000313" key="5">
    <source>
        <dbReference type="Proteomes" id="UP000612585"/>
    </source>
</evidence>
<evidence type="ECO:0000256" key="1">
    <source>
        <dbReference type="PROSITE-ProRule" id="PRU00169"/>
    </source>
</evidence>
<dbReference type="InterPro" id="IPR027417">
    <property type="entry name" value="P-loop_NTPase"/>
</dbReference>
<dbReference type="InterPro" id="IPR059050">
    <property type="entry name" value="Rv3660c_N"/>
</dbReference>
<dbReference type="PANTHER" id="PTHR43384">
    <property type="entry name" value="SEPTUM SITE-DETERMINING PROTEIN MIND HOMOLOG, CHLOROPLASTIC-RELATED"/>
    <property type="match status" value="1"/>
</dbReference>
<reference evidence="4" key="1">
    <citation type="submission" date="2021-01" db="EMBL/GenBank/DDBJ databases">
        <title>Whole genome shotgun sequence of Virgisporangium aurantiacum NBRC 16421.</title>
        <authorList>
            <person name="Komaki H."/>
            <person name="Tamura T."/>
        </authorList>
    </citation>
    <scope>NUCLEOTIDE SEQUENCE</scope>
    <source>
        <strain evidence="4">NBRC 16421</strain>
    </source>
</reference>
<dbReference type="Gene3D" id="3.40.50.300">
    <property type="entry name" value="P-loop containing nucleotide triphosphate hydrolases"/>
    <property type="match status" value="1"/>
</dbReference>
<proteinExistence type="predicted"/>
<evidence type="ECO:0000313" key="4">
    <source>
        <dbReference type="EMBL" id="GIJ61735.1"/>
    </source>
</evidence>
<dbReference type="GO" id="GO:0016887">
    <property type="term" value="F:ATP hydrolysis activity"/>
    <property type="evidence" value="ECO:0007669"/>
    <property type="project" value="TreeGrafter"/>
</dbReference>
<feature type="region of interest" description="Disordered" evidence="2">
    <location>
        <begin position="1"/>
        <end position="26"/>
    </location>
</feature>
<dbReference type="NCBIfam" id="TIGR03815">
    <property type="entry name" value="CpaE_hom_Actino"/>
    <property type="match status" value="1"/>
</dbReference>
<dbReference type="InterPro" id="IPR001789">
    <property type="entry name" value="Sig_transdc_resp-reg_receiver"/>
</dbReference>
<dbReference type="SUPFAM" id="SSF52540">
    <property type="entry name" value="P-loop containing nucleoside triphosphate hydrolases"/>
    <property type="match status" value="1"/>
</dbReference>
<dbReference type="AlphaFoldDB" id="A0A8J4E4A0"/>
<comment type="caution">
    <text evidence="1">Lacks conserved residue(s) required for the propagation of feature annotation.</text>
</comment>
<dbReference type="InterPro" id="IPR050625">
    <property type="entry name" value="ParA/MinD_ATPase"/>
</dbReference>
<sequence length="389" mass="39838">MSTSTLAVHRRAEFRRRPSDPGGGVSAMSAEALAISRPLLVTDDPLLLDEVLSLAGESGADVEVAPDPTAARDRYGSASLVLVGVDLAEACARARLPRRPGVVLVGVQPDEGEPPWHLAERLGAEHIALLPEGAQWLAGRLSASVGPESIGAMVAVLGGRGGAGATVLACGLAVTAVRLGRRALIVDGDPFGGGLDLVFGWEGVAGLRWPDLAHTAGAVGVPALADALPGEGALAVLSNDREDGPTLPLDAMLAALATGRRGWDLTVVDLSRRFDDASLAALSVTDHTLLVVPAELRACAAAARVATEALRHTGSMSLVVRKPAPGKLSPREISRALGLPLVGTLRSEPAIARGLERGEPPAANGAGPLAELCTRLVDVLDLKPRTVAA</sequence>
<dbReference type="PANTHER" id="PTHR43384:SF11">
    <property type="entry name" value="SEPTUM SITE DETERMINING PROTEIN"/>
    <property type="match status" value="1"/>
</dbReference>
<dbReference type="GO" id="GO:0005524">
    <property type="term" value="F:ATP binding"/>
    <property type="evidence" value="ECO:0007669"/>
    <property type="project" value="TreeGrafter"/>
</dbReference>
<accession>A0A8J4E4A0</accession>
<organism evidence="4 5">
    <name type="scientific">Virgisporangium aurantiacum</name>
    <dbReference type="NCBI Taxonomy" id="175570"/>
    <lineage>
        <taxon>Bacteria</taxon>
        <taxon>Bacillati</taxon>
        <taxon>Actinomycetota</taxon>
        <taxon>Actinomycetes</taxon>
        <taxon>Micromonosporales</taxon>
        <taxon>Micromonosporaceae</taxon>
        <taxon>Virgisporangium</taxon>
    </lineage>
</organism>
<dbReference type="Pfam" id="PF26563">
    <property type="entry name" value="Rv3660c_N"/>
    <property type="match status" value="1"/>
</dbReference>
<keyword evidence="5" id="KW-1185">Reference proteome</keyword>
<dbReference type="GO" id="GO:0005829">
    <property type="term" value="C:cytosol"/>
    <property type="evidence" value="ECO:0007669"/>
    <property type="project" value="TreeGrafter"/>
</dbReference>
<dbReference type="GO" id="GO:0051782">
    <property type="term" value="P:negative regulation of cell division"/>
    <property type="evidence" value="ECO:0007669"/>
    <property type="project" value="TreeGrafter"/>
</dbReference>
<evidence type="ECO:0000256" key="2">
    <source>
        <dbReference type="SAM" id="MobiDB-lite"/>
    </source>
</evidence>
<comment type="caution">
    <text evidence="4">The sequence shown here is derived from an EMBL/GenBank/DDBJ whole genome shotgun (WGS) entry which is preliminary data.</text>
</comment>
<evidence type="ECO:0000259" key="3">
    <source>
        <dbReference type="PROSITE" id="PS50110"/>
    </source>
</evidence>
<name>A0A8J4E4A0_9ACTN</name>
<dbReference type="Proteomes" id="UP000612585">
    <property type="component" value="Unassembled WGS sequence"/>
</dbReference>
<dbReference type="EMBL" id="BOPG01000070">
    <property type="protein sequence ID" value="GIJ61735.1"/>
    <property type="molecule type" value="Genomic_DNA"/>
</dbReference>
<protein>
    <submittedName>
        <fullName evidence="4">Septum formation initiator</fullName>
    </submittedName>
</protein>
<dbReference type="GO" id="GO:0000160">
    <property type="term" value="P:phosphorelay signal transduction system"/>
    <property type="evidence" value="ECO:0007669"/>
    <property type="project" value="InterPro"/>
</dbReference>
<dbReference type="GO" id="GO:0009898">
    <property type="term" value="C:cytoplasmic side of plasma membrane"/>
    <property type="evidence" value="ECO:0007669"/>
    <property type="project" value="TreeGrafter"/>
</dbReference>
<dbReference type="InterPro" id="IPR022521">
    <property type="entry name" value="Rv3660c"/>
</dbReference>